<reference evidence="2 3" key="1">
    <citation type="submission" date="2018-09" db="EMBL/GenBank/DDBJ databases">
        <title>Genome sequencing of strain 6GH32-13.</title>
        <authorList>
            <person name="Weon H.-Y."/>
            <person name="Heo J."/>
            <person name="Kwon S.-W."/>
        </authorList>
    </citation>
    <scope>NUCLEOTIDE SEQUENCE [LARGE SCALE GENOMIC DNA]</scope>
    <source>
        <strain evidence="2 3">5GH32-13</strain>
    </source>
</reference>
<dbReference type="Pfam" id="PF12893">
    <property type="entry name" value="Lumazine_bd_2"/>
    <property type="match status" value="1"/>
</dbReference>
<dbReference type="InterPro" id="IPR039437">
    <property type="entry name" value="FrzH/put_lumazine-bd"/>
</dbReference>
<keyword evidence="3" id="KW-1185">Reference proteome</keyword>
<dbReference type="Proteomes" id="UP000263900">
    <property type="component" value="Chromosome"/>
</dbReference>
<evidence type="ECO:0000256" key="1">
    <source>
        <dbReference type="SAM" id="SignalP"/>
    </source>
</evidence>
<dbReference type="Gene3D" id="3.10.450.50">
    <property type="match status" value="1"/>
</dbReference>
<dbReference type="SUPFAM" id="SSF54427">
    <property type="entry name" value="NTF2-like"/>
    <property type="match status" value="1"/>
</dbReference>
<dbReference type="OrthoDB" id="8445243at2"/>
<dbReference type="InterPro" id="IPR032710">
    <property type="entry name" value="NTF2-like_dom_sf"/>
</dbReference>
<evidence type="ECO:0000313" key="3">
    <source>
        <dbReference type="Proteomes" id="UP000263900"/>
    </source>
</evidence>
<organism evidence="2 3">
    <name type="scientific">Paraflavitalea soli</name>
    <dbReference type="NCBI Taxonomy" id="2315862"/>
    <lineage>
        <taxon>Bacteria</taxon>
        <taxon>Pseudomonadati</taxon>
        <taxon>Bacteroidota</taxon>
        <taxon>Chitinophagia</taxon>
        <taxon>Chitinophagales</taxon>
        <taxon>Chitinophagaceae</taxon>
        <taxon>Paraflavitalea</taxon>
    </lineage>
</organism>
<dbReference type="KEGG" id="pseg:D3H65_31160"/>
<sequence>MKCLFTTLLMISALLFTQPTTMLAQTSTEEAAVRTCLENYMSGDGNRLEKAFHPSATMKYIDYQSGEFKDVPIAEFIARVKSNTTKTDRKIEIISLNIEGNAAQAKIRIETAQVIMNDYMNLLKVNGEWKIVSKIFSRQNK</sequence>
<evidence type="ECO:0000313" key="2">
    <source>
        <dbReference type="EMBL" id="AXY78188.1"/>
    </source>
</evidence>
<proteinExistence type="predicted"/>
<accession>A0A3B7MVR2</accession>
<dbReference type="CDD" id="cd00531">
    <property type="entry name" value="NTF2_like"/>
    <property type="match status" value="1"/>
</dbReference>
<dbReference type="RefSeq" id="WP_119054061.1">
    <property type="nucleotide sequence ID" value="NZ_CP032157.1"/>
</dbReference>
<protein>
    <submittedName>
        <fullName evidence="2">DUF4878 domain-containing protein</fullName>
    </submittedName>
</protein>
<keyword evidence="1" id="KW-0732">Signal</keyword>
<feature type="signal peptide" evidence="1">
    <location>
        <begin position="1"/>
        <end position="24"/>
    </location>
</feature>
<dbReference type="EMBL" id="CP032157">
    <property type="protein sequence ID" value="AXY78188.1"/>
    <property type="molecule type" value="Genomic_DNA"/>
</dbReference>
<feature type="chain" id="PRO_5017822446" evidence="1">
    <location>
        <begin position="25"/>
        <end position="141"/>
    </location>
</feature>
<dbReference type="AlphaFoldDB" id="A0A3B7MVR2"/>
<name>A0A3B7MVR2_9BACT</name>
<gene>
    <name evidence="2" type="ORF">D3H65_31160</name>
</gene>